<dbReference type="InterPro" id="IPR007816">
    <property type="entry name" value="ResB-like_domain"/>
</dbReference>
<evidence type="ECO:0000259" key="7">
    <source>
        <dbReference type="Pfam" id="PF01578"/>
    </source>
</evidence>
<evidence type="ECO:0000313" key="10">
    <source>
        <dbReference type="Proteomes" id="UP000030111"/>
    </source>
</evidence>
<dbReference type="STRING" id="1121898.GCA_000422725_00826"/>
<feature type="transmembrane region" description="Helical" evidence="6">
    <location>
        <begin position="939"/>
        <end position="958"/>
    </location>
</feature>
<dbReference type="RefSeq" id="WP_026992248.1">
    <property type="nucleotide sequence ID" value="NZ_JRLY01000001.1"/>
</dbReference>
<dbReference type="InterPro" id="IPR002541">
    <property type="entry name" value="Cyt_c_assembly"/>
</dbReference>
<feature type="transmembrane region" description="Helical" evidence="6">
    <location>
        <begin position="12"/>
        <end position="31"/>
    </location>
</feature>
<keyword evidence="5 6" id="KW-0472">Membrane</keyword>
<evidence type="ECO:0000256" key="4">
    <source>
        <dbReference type="ARBA" id="ARBA00022989"/>
    </source>
</evidence>
<dbReference type="Pfam" id="PF05140">
    <property type="entry name" value="ResB"/>
    <property type="match status" value="1"/>
</dbReference>
<keyword evidence="10" id="KW-1185">Reference proteome</keyword>
<dbReference type="PANTHER" id="PTHR30071:SF1">
    <property type="entry name" value="CYTOCHROME B_B6 PROTEIN-RELATED"/>
    <property type="match status" value="1"/>
</dbReference>
<feature type="transmembrane region" description="Helical" evidence="6">
    <location>
        <begin position="799"/>
        <end position="821"/>
    </location>
</feature>
<keyword evidence="3" id="KW-0201">Cytochrome c-type biogenesis</keyword>
<evidence type="ECO:0000259" key="8">
    <source>
        <dbReference type="Pfam" id="PF05140"/>
    </source>
</evidence>
<feature type="transmembrane region" description="Helical" evidence="6">
    <location>
        <begin position="43"/>
        <end position="65"/>
    </location>
</feature>
<gene>
    <name evidence="9" type="ORF">Q766_01765</name>
</gene>
<organism evidence="9 10">
    <name type="scientific">Flavobacterium subsaxonicum WB 4.1-42 = DSM 21790</name>
    <dbReference type="NCBI Taxonomy" id="1121898"/>
    <lineage>
        <taxon>Bacteria</taxon>
        <taxon>Pseudomonadati</taxon>
        <taxon>Bacteroidota</taxon>
        <taxon>Flavobacteriia</taxon>
        <taxon>Flavobacteriales</taxon>
        <taxon>Flavobacteriaceae</taxon>
        <taxon>Flavobacterium</taxon>
    </lineage>
</organism>
<dbReference type="OrthoDB" id="9814290at2"/>
<keyword evidence="4 6" id="KW-1133">Transmembrane helix</keyword>
<protein>
    <submittedName>
        <fullName evidence="9">Cytochrome C biogenesis protein</fullName>
    </submittedName>
</protein>
<feature type="domain" description="Cytochrome c assembly protein" evidence="7">
    <location>
        <begin position="827"/>
        <end position="1031"/>
    </location>
</feature>
<proteinExistence type="predicted"/>
<evidence type="ECO:0000256" key="6">
    <source>
        <dbReference type="SAM" id="Phobius"/>
    </source>
</evidence>
<evidence type="ECO:0000256" key="5">
    <source>
        <dbReference type="ARBA" id="ARBA00023136"/>
    </source>
</evidence>
<name>A0A0A2MTS2_9FLAO</name>
<evidence type="ECO:0000256" key="1">
    <source>
        <dbReference type="ARBA" id="ARBA00004141"/>
    </source>
</evidence>
<dbReference type="PANTHER" id="PTHR30071">
    <property type="entry name" value="HEME EXPORTER PROTEIN C"/>
    <property type="match status" value="1"/>
</dbReference>
<dbReference type="eggNOG" id="COG0755">
    <property type="taxonomic scope" value="Bacteria"/>
</dbReference>
<dbReference type="Proteomes" id="UP000030111">
    <property type="component" value="Unassembled WGS sequence"/>
</dbReference>
<evidence type="ECO:0000256" key="2">
    <source>
        <dbReference type="ARBA" id="ARBA00022692"/>
    </source>
</evidence>
<dbReference type="AlphaFoldDB" id="A0A0A2MTS2"/>
<feature type="transmembrane region" description="Helical" evidence="6">
    <location>
        <begin position="833"/>
        <end position="849"/>
    </location>
</feature>
<feature type="transmembrane region" description="Helical" evidence="6">
    <location>
        <begin position="856"/>
        <end position="874"/>
    </location>
</feature>
<feature type="transmembrane region" description="Helical" evidence="6">
    <location>
        <begin position="768"/>
        <end position="787"/>
    </location>
</feature>
<keyword evidence="2 6" id="KW-0812">Transmembrane</keyword>
<dbReference type="GO" id="GO:0017004">
    <property type="term" value="P:cytochrome complex assembly"/>
    <property type="evidence" value="ECO:0007669"/>
    <property type="project" value="UniProtKB-KW"/>
</dbReference>
<dbReference type="Pfam" id="PF01578">
    <property type="entry name" value="Cytochrom_C_asm"/>
    <property type="match status" value="1"/>
</dbReference>
<feature type="transmembrane region" description="Helical" evidence="6">
    <location>
        <begin position="77"/>
        <end position="98"/>
    </location>
</feature>
<feature type="transmembrane region" description="Helical" evidence="6">
    <location>
        <begin position="889"/>
        <end position="918"/>
    </location>
</feature>
<reference evidence="9 10" key="1">
    <citation type="submission" date="2013-09" db="EMBL/GenBank/DDBJ databases">
        <authorList>
            <person name="Zeng Z."/>
            <person name="Chen C."/>
        </authorList>
    </citation>
    <scope>NUCLEOTIDE SEQUENCE [LARGE SCALE GENOMIC DNA]</scope>
    <source>
        <strain evidence="9 10">WB 4.1-42</strain>
    </source>
</reference>
<feature type="transmembrane region" description="Helical" evidence="6">
    <location>
        <begin position="475"/>
        <end position="491"/>
    </location>
</feature>
<feature type="transmembrane region" description="Helical" evidence="6">
    <location>
        <begin position="1043"/>
        <end position="1062"/>
    </location>
</feature>
<dbReference type="EMBL" id="JRLY01000001">
    <property type="protein sequence ID" value="KGO94868.1"/>
    <property type="molecule type" value="Genomic_DNA"/>
</dbReference>
<dbReference type="GO" id="GO:0005886">
    <property type="term" value="C:plasma membrane"/>
    <property type="evidence" value="ECO:0007669"/>
    <property type="project" value="TreeGrafter"/>
</dbReference>
<feature type="transmembrane region" description="Helical" evidence="6">
    <location>
        <begin position="433"/>
        <end position="454"/>
    </location>
</feature>
<accession>A0A0A2MTS2</accession>
<sequence length="1075" mass="122768">MDKIISFFSSTRLMAVLFLLFALAMGVGTFIEDAYNTETARVYIYNAKWFETIMILFVFNFFGNIKRYQLNKKEKWATLLLHLSFILIIAGAFVTRYISFEGMMPIREGEAQTHFYSDKPYLTVFIDGEYQGEVRRRTFEKQLLLSSATMPILASNDFSISDKFSDIPFEIEYKDFKLGAKEVIKEDPNGVQYIKMVEQSGGQRHDHYLKEGEVQSINNLLFAFNKPTDGAINVVKTGDTYTITTPFEGTFMRMADKMQGGVVKDAPQPLMFRSLYNLQGAMFVFPERAIKGKVAYEGSKDFKTKEDAALTVTVKSEGLEKEVTLLGGWQKMGVPVSFKQGKLEYTIMYGSKTYELPFAIRLNDFIAEKYPGTESSYASFESKVTVEDKEEKNTINTRIYMNHVLDYRGYRFFQSGFDPDEKGTKLSVNHDFWGTWISYSGYFLLYFGLMAILFDKNTRFGDLKVKLDKIKAKKASLTAVLLLMFSLSGFSQTDGHQHHDHEHDHDHEAATEHNYVRQKPTQKQLDSVIQAFKVSPEHAAKFSRIVIQDFGGRMKPVNTFASELLRKVSKSDVYGDMNADQTFLSMAMLGEIWYDVPIIALERGNDSIRKIAGLEKGVKFAAMSDFFDNVGNYKLGHLLEDAYREKVPNKFQTDFINLDKRINLLNWAISGQILKVLPIPNDEGNKWVSFPEAAEGNYKGLDTIRNIVPYYFGALSKATHTKDYNTADSILEGLSKYQQKAGAAVMPSQDKIDAELLYNKYDIFKKLYSWYLYAGLLMFLFTIIKIFKENKGITLTVKFFHGVVFLLFILHTLGLATRWYISGHAPWSNAYESVIYVAWATMFFGLAFGRKSELTVASTAFVVFMVLMVAHWSWTDAEIANLVPVLNSYWLMIHVAVIVGCYGPFTLGMILGLVSLILMLFTNKNNKVKLDLNIKELTYINEMALTVGLVMLSIGNFLGGQWANESWGRYWGWDPKETWALVSIMVYAFVIHMRFVPALRGTWIFNFFSVLAFAAILMTYFGVNFYLTGLHSYASGEVRTPMYFFYMAIGVAILGVFSNIQYRKHFKKQALPSKK</sequence>
<feature type="domain" description="ResB-like" evidence="8">
    <location>
        <begin position="347"/>
        <end position="423"/>
    </location>
</feature>
<feature type="transmembrane region" description="Helical" evidence="6">
    <location>
        <begin position="1003"/>
        <end position="1023"/>
    </location>
</feature>
<dbReference type="GO" id="GO:0020037">
    <property type="term" value="F:heme binding"/>
    <property type="evidence" value="ECO:0007669"/>
    <property type="project" value="InterPro"/>
</dbReference>
<evidence type="ECO:0000256" key="3">
    <source>
        <dbReference type="ARBA" id="ARBA00022748"/>
    </source>
</evidence>
<comment type="caution">
    <text evidence="9">The sequence shown here is derived from an EMBL/GenBank/DDBJ whole genome shotgun (WGS) entry which is preliminary data.</text>
</comment>
<dbReference type="InterPro" id="IPR045062">
    <property type="entry name" value="Cyt_c_biogenesis_CcsA/CcmC"/>
</dbReference>
<feature type="transmembrane region" description="Helical" evidence="6">
    <location>
        <begin position="978"/>
        <end position="996"/>
    </location>
</feature>
<evidence type="ECO:0000313" key="9">
    <source>
        <dbReference type="EMBL" id="KGO94868.1"/>
    </source>
</evidence>
<comment type="subcellular location">
    <subcellularLocation>
        <location evidence="1">Membrane</location>
        <topology evidence="1">Multi-pass membrane protein</topology>
    </subcellularLocation>
</comment>